<accession>S4NVW0</accession>
<proteinExistence type="predicted"/>
<organism evidence="1">
    <name type="scientific">Pararge aegeria</name>
    <name type="common">speckled wood butterfly</name>
    <dbReference type="NCBI Taxonomy" id="116150"/>
    <lineage>
        <taxon>Eukaryota</taxon>
        <taxon>Metazoa</taxon>
        <taxon>Ecdysozoa</taxon>
        <taxon>Arthropoda</taxon>
        <taxon>Hexapoda</taxon>
        <taxon>Insecta</taxon>
        <taxon>Pterygota</taxon>
        <taxon>Neoptera</taxon>
        <taxon>Endopterygota</taxon>
        <taxon>Lepidoptera</taxon>
        <taxon>Glossata</taxon>
        <taxon>Ditrysia</taxon>
        <taxon>Papilionoidea</taxon>
        <taxon>Nymphalidae</taxon>
        <taxon>Satyrinae</taxon>
        <taxon>Satyrini</taxon>
        <taxon>Parargina</taxon>
        <taxon>Pararge</taxon>
    </lineage>
</organism>
<dbReference type="EMBL" id="GAIX01014810">
    <property type="protein sequence ID" value="JAA77750.1"/>
    <property type="molecule type" value="Transcribed_RNA"/>
</dbReference>
<protein>
    <submittedName>
        <fullName evidence="1">Uncharacterized protein</fullName>
    </submittedName>
</protein>
<evidence type="ECO:0000313" key="1">
    <source>
        <dbReference type="EMBL" id="JAA77750.1"/>
    </source>
</evidence>
<reference evidence="1" key="1">
    <citation type="journal article" date="2013" name="BMC Genomics">
        <title>Unscrambling butterfly oogenesis.</title>
        <authorList>
            <person name="Carter J.M."/>
            <person name="Baker S.C."/>
            <person name="Pink R."/>
            <person name="Carter D.R."/>
            <person name="Collins A."/>
            <person name="Tomlin J."/>
            <person name="Gibbs M."/>
            <person name="Breuker C.J."/>
        </authorList>
    </citation>
    <scope>NUCLEOTIDE SEQUENCE</scope>
    <source>
        <tissue evidence="1">Ovary</tissue>
    </source>
</reference>
<reference evidence="1" key="2">
    <citation type="submission" date="2013-05" db="EMBL/GenBank/DDBJ databases">
        <authorList>
            <person name="Carter J.-M."/>
            <person name="Baker S.C."/>
            <person name="Pink R."/>
            <person name="Carter D.R.F."/>
            <person name="Collins A."/>
            <person name="Tomlin J."/>
            <person name="Gibbs M."/>
            <person name="Breuker C.J."/>
        </authorList>
    </citation>
    <scope>NUCLEOTIDE SEQUENCE</scope>
    <source>
        <tissue evidence="1">Ovary</tissue>
    </source>
</reference>
<sequence length="83" mass="9546">MHLTYGGHGMYEKLAKGGYMPFVYYPAHIKIAIELFRLDRSNMNLDHLLRHIIPAPDFVKKLVILLHRSNPVCPGPMTRQESS</sequence>
<dbReference type="AlphaFoldDB" id="S4NVW0"/>
<name>S4NVW0_9NEOP</name>